<keyword evidence="2" id="KW-0723">Serine/threonine-protein kinase</keyword>
<dbReference type="SUPFAM" id="SSF56112">
    <property type="entry name" value="Protein kinase-like (PK-like)"/>
    <property type="match status" value="1"/>
</dbReference>
<evidence type="ECO:0000256" key="5">
    <source>
        <dbReference type="ARBA" id="ARBA00022777"/>
    </source>
</evidence>
<dbReference type="OrthoDB" id="10020333at2759"/>
<keyword evidence="4" id="KW-0547">Nucleotide-binding</keyword>
<dbReference type="InterPro" id="IPR000719">
    <property type="entry name" value="Prot_kinase_dom"/>
</dbReference>
<dbReference type="PROSITE" id="PS50011">
    <property type="entry name" value="PROTEIN_KINASE_DOM"/>
    <property type="match status" value="1"/>
</dbReference>
<evidence type="ECO:0000259" key="8">
    <source>
        <dbReference type="PROSITE" id="PS50011"/>
    </source>
</evidence>
<dbReference type="EMBL" id="PQFF01000195">
    <property type="protein sequence ID" value="RHZ75991.1"/>
    <property type="molecule type" value="Genomic_DNA"/>
</dbReference>
<dbReference type="GO" id="GO:0004674">
    <property type="term" value="F:protein serine/threonine kinase activity"/>
    <property type="evidence" value="ECO:0007669"/>
    <property type="project" value="UniProtKB-KW"/>
</dbReference>
<evidence type="ECO:0000256" key="1">
    <source>
        <dbReference type="ARBA" id="ARBA00012513"/>
    </source>
</evidence>
<organism evidence="9 10">
    <name type="scientific">Diversispora epigaea</name>
    <dbReference type="NCBI Taxonomy" id="1348612"/>
    <lineage>
        <taxon>Eukaryota</taxon>
        <taxon>Fungi</taxon>
        <taxon>Fungi incertae sedis</taxon>
        <taxon>Mucoromycota</taxon>
        <taxon>Glomeromycotina</taxon>
        <taxon>Glomeromycetes</taxon>
        <taxon>Diversisporales</taxon>
        <taxon>Diversisporaceae</taxon>
        <taxon>Diversispora</taxon>
    </lineage>
</organism>
<feature type="region of interest" description="Disordered" evidence="7">
    <location>
        <begin position="259"/>
        <end position="279"/>
    </location>
</feature>
<feature type="domain" description="Protein kinase" evidence="8">
    <location>
        <begin position="23"/>
        <end position="458"/>
    </location>
</feature>
<dbReference type="GO" id="GO:0044773">
    <property type="term" value="P:mitotic DNA damage checkpoint signaling"/>
    <property type="evidence" value="ECO:0007669"/>
    <property type="project" value="TreeGrafter"/>
</dbReference>
<dbReference type="SMART" id="SM00220">
    <property type="entry name" value="S_TKc"/>
    <property type="match status" value="1"/>
</dbReference>
<dbReference type="AlphaFoldDB" id="A0A397IJA1"/>
<evidence type="ECO:0000256" key="4">
    <source>
        <dbReference type="ARBA" id="ARBA00022741"/>
    </source>
</evidence>
<dbReference type="Gene3D" id="1.10.510.10">
    <property type="entry name" value="Transferase(Phosphotransferase) domain 1"/>
    <property type="match status" value="2"/>
</dbReference>
<keyword evidence="3" id="KW-0808">Transferase</keyword>
<gene>
    <name evidence="9" type="ORF">Glove_208g138</name>
</gene>
<comment type="caution">
    <text evidence="9">The sequence shown here is derived from an EMBL/GenBank/DDBJ whole genome shotgun (WGS) entry which is preliminary data.</text>
</comment>
<keyword evidence="5" id="KW-0418">Kinase</keyword>
<evidence type="ECO:0000313" key="10">
    <source>
        <dbReference type="Proteomes" id="UP000266861"/>
    </source>
</evidence>
<dbReference type="PROSITE" id="PS00108">
    <property type="entry name" value="PROTEIN_KINASE_ST"/>
    <property type="match status" value="1"/>
</dbReference>
<dbReference type="InterPro" id="IPR008271">
    <property type="entry name" value="Ser/Thr_kinase_AS"/>
</dbReference>
<dbReference type="STRING" id="1348612.A0A397IJA1"/>
<dbReference type="EC" id="2.7.11.1" evidence="1"/>
<dbReference type="InterPro" id="IPR011009">
    <property type="entry name" value="Kinase-like_dom_sf"/>
</dbReference>
<dbReference type="GO" id="GO:0005634">
    <property type="term" value="C:nucleus"/>
    <property type="evidence" value="ECO:0007669"/>
    <property type="project" value="TreeGrafter"/>
</dbReference>
<dbReference type="GO" id="GO:0005524">
    <property type="term" value="F:ATP binding"/>
    <property type="evidence" value="ECO:0007669"/>
    <property type="project" value="UniProtKB-KW"/>
</dbReference>
<reference evidence="9 10" key="1">
    <citation type="submission" date="2018-08" db="EMBL/GenBank/DDBJ databases">
        <title>Genome and evolution of the arbuscular mycorrhizal fungus Diversispora epigaea (formerly Glomus versiforme) and its bacterial endosymbionts.</title>
        <authorList>
            <person name="Sun X."/>
            <person name="Fei Z."/>
            <person name="Harrison M."/>
        </authorList>
    </citation>
    <scope>NUCLEOTIDE SEQUENCE [LARGE SCALE GENOMIC DNA]</scope>
    <source>
        <strain evidence="9 10">IT104</strain>
    </source>
</reference>
<dbReference type="Gene3D" id="3.30.200.20">
    <property type="entry name" value="Phosphorylase Kinase, domain 1"/>
    <property type="match status" value="1"/>
</dbReference>
<dbReference type="PANTHER" id="PTHR44167">
    <property type="entry name" value="OVARIAN-SPECIFIC SERINE/THREONINE-PROTEIN KINASE LOK-RELATED"/>
    <property type="match status" value="1"/>
</dbReference>
<evidence type="ECO:0000313" key="9">
    <source>
        <dbReference type="EMBL" id="RHZ75991.1"/>
    </source>
</evidence>
<evidence type="ECO:0000256" key="6">
    <source>
        <dbReference type="ARBA" id="ARBA00022840"/>
    </source>
</evidence>
<dbReference type="Proteomes" id="UP000266861">
    <property type="component" value="Unassembled WGS sequence"/>
</dbReference>
<proteinExistence type="predicted"/>
<dbReference type="Pfam" id="PF00069">
    <property type="entry name" value="Pkinase"/>
    <property type="match status" value="2"/>
</dbReference>
<sequence length="459" mass="52450">MDSSDENNISQLLENFPDMKDKYKVIEKVGSGSYGSVYKALNLKYKNYRKTRSQQKRKNEETDDYYKYIAIKKIVAICGVDLIKNEISILKAIKGQENIIYLLSAFRCKDEIIIITPHYEFDIFKEFFTTVTMNDVKEYFRSLFNALKIIHSLKIIHRDVKPGNFLYNIKEKKGTLVDFGLSEQVKSQPNSTPLNPLSNSRFNIIKPTEPLSTLISKVPPTSALANTVKKMMNALQNENDPPANIANRKRKVNVISPAQCENRGESSSRNIMPTKRARTSREIKFEKLTECQKRELLKKGYVDVIPKESERKPSFNGHRGGTRGFRAPEVLMRAENQTSAIDIWAAGVILLTILAGRYPFFNVVDDTEDLMEVAILIGKERMKKVADSFGLEFRTNIPYITDTGISFDTLIYRLRRELFSNKVQSADIHDAINLLKKCLEPIASNRITAEEALKHPFLA</sequence>
<accession>A0A397IJA1</accession>
<dbReference type="PANTHER" id="PTHR44167:SF23">
    <property type="entry name" value="CDC7 KINASE, ISOFORM A-RELATED"/>
    <property type="match status" value="1"/>
</dbReference>
<evidence type="ECO:0000256" key="3">
    <source>
        <dbReference type="ARBA" id="ARBA00022679"/>
    </source>
</evidence>
<protein>
    <recommendedName>
        <fullName evidence="1">non-specific serine/threonine protein kinase</fullName>
        <ecNumber evidence="1">2.7.11.1</ecNumber>
    </recommendedName>
</protein>
<keyword evidence="6" id="KW-0067">ATP-binding</keyword>
<name>A0A397IJA1_9GLOM</name>
<evidence type="ECO:0000256" key="7">
    <source>
        <dbReference type="SAM" id="MobiDB-lite"/>
    </source>
</evidence>
<evidence type="ECO:0000256" key="2">
    <source>
        <dbReference type="ARBA" id="ARBA00022527"/>
    </source>
</evidence>
<keyword evidence="10" id="KW-1185">Reference proteome</keyword>